<feature type="transmembrane region" description="Helical" evidence="1">
    <location>
        <begin position="12"/>
        <end position="30"/>
    </location>
</feature>
<dbReference type="InterPro" id="IPR050697">
    <property type="entry name" value="Adenylyl/Guanylyl_Cyclase_3/4"/>
</dbReference>
<proteinExistence type="predicted"/>
<keyword evidence="4" id="KW-1185">Reference proteome</keyword>
<evidence type="ECO:0000313" key="4">
    <source>
        <dbReference type="Proteomes" id="UP001499988"/>
    </source>
</evidence>
<dbReference type="Gene3D" id="3.30.70.1230">
    <property type="entry name" value="Nucleotide cyclase"/>
    <property type="match status" value="1"/>
</dbReference>
<feature type="transmembrane region" description="Helical" evidence="1">
    <location>
        <begin position="79"/>
        <end position="102"/>
    </location>
</feature>
<name>A0ABP9FBL5_9GAMM</name>
<sequence>MQAGHELRKFAFAVVAWTLAMAVFVAFRYAQNTEAPGWVVTSADTFTLSLYLGTILGCLHWLSNLISATSPIRRMSYMVIVSFKGLFLLIGAMLLIKITLWINTWTPAPHLDVEYNRLTQSLLNSPSTQSLVLYLVWVRLCLAFLEQMVLLVGQRNLINMGLGKYHRPRQEQRVFLFIDMVGSTAHAEALGDYRFSRLVQDCFDLLSSCVQQQRGEIYRYIGDAVMISWKIKPGREMERSLDLYHEFIQMLYWNRHYFQEQYGFLPRFKGAVHGGKVMAAVVGVNKQEISYFSDVLNTLARLQDQCGPLKKNLLISGQVQQWLGENGKYQLEPIGPMRLKGKQHEIDVFAVVSPPSSVTGTGSFVPRS</sequence>
<dbReference type="InterPro" id="IPR001054">
    <property type="entry name" value="A/G_cyclase"/>
</dbReference>
<organism evidence="3 4">
    <name type="scientific">Ferrimonas pelagia</name>
    <dbReference type="NCBI Taxonomy" id="1177826"/>
    <lineage>
        <taxon>Bacteria</taxon>
        <taxon>Pseudomonadati</taxon>
        <taxon>Pseudomonadota</taxon>
        <taxon>Gammaproteobacteria</taxon>
        <taxon>Alteromonadales</taxon>
        <taxon>Ferrimonadaceae</taxon>
        <taxon>Ferrimonas</taxon>
    </lineage>
</organism>
<dbReference type="EMBL" id="BAABJZ010000098">
    <property type="protein sequence ID" value="GAA4897157.1"/>
    <property type="molecule type" value="Genomic_DNA"/>
</dbReference>
<evidence type="ECO:0000256" key="1">
    <source>
        <dbReference type="SAM" id="Phobius"/>
    </source>
</evidence>
<dbReference type="InterPro" id="IPR029787">
    <property type="entry name" value="Nucleotide_cyclase"/>
</dbReference>
<protein>
    <submittedName>
        <fullName evidence="3">Adenylate/guanylate cyclase domain-containing protein</fullName>
    </submittedName>
</protein>
<feature type="transmembrane region" description="Helical" evidence="1">
    <location>
        <begin position="50"/>
        <end position="67"/>
    </location>
</feature>
<feature type="transmembrane region" description="Helical" evidence="1">
    <location>
        <begin position="131"/>
        <end position="152"/>
    </location>
</feature>
<comment type="caution">
    <text evidence="3">The sequence shown here is derived from an EMBL/GenBank/DDBJ whole genome shotgun (WGS) entry which is preliminary data.</text>
</comment>
<dbReference type="PANTHER" id="PTHR43081:SF1">
    <property type="entry name" value="ADENYLATE CYCLASE, TERMINAL-DIFFERENTIATION SPECIFIC"/>
    <property type="match status" value="1"/>
</dbReference>
<dbReference type="Pfam" id="PF00211">
    <property type="entry name" value="Guanylate_cyc"/>
    <property type="match status" value="1"/>
</dbReference>
<dbReference type="SUPFAM" id="SSF55073">
    <property type="entry name" value="Nucleotide cyclase"/>
    <property type="match status" value="1"/>
</dbReference>
<keyword evidence="1" id="KW-0472">Membrane</keyword>
<evidence type="ECO:0000313" key="3">
    <source>
        <dbReference type="EMBL" id="GAA4897157.1"/>
    </source>
</evidence>
<dbReference type="PANTHER" id="PTHR43081">
    <property type="entry name" value="ADENYLATE CYCLASE, TERMINAL-DIFFERENTIATION SPECIFIC-RELATED"/>
    <property type="match status" value="1"/>
</dbReference>
<evidence type="ECO:0000259" key="2">
    <source>
        <dbReference type="PROSITE" id="PS50125"/>
    </source>
</evidence>
<accession>A0ABP9FBL5</accession>
<keyword evidence="1" id="KW-0812">Transmembrane</keyword>
<feature type="domain" description="Guanylate cyclase" evidence="2">
    <location>
        <begin position="174"/>
        <end position="303"/>
    </location>
</feature>
<dbReference type="PROSITE" id="PS50125">
    <property type="entry name" value="GUANYLATE_CYCLASE_2"/>
    <property type="match status" value="1"/>
</dbReference>
<reference evidence="4" key="1">
    <citation type="journal article" date="2019" name="Int. J. Syst. Evol. Microbiol.">
        <title>The Global Catalogue of Microorganisms (GCM) 10K type strain sequencing project: providing services to taxonomists for standard genome sequencing and annotation.</title>
        <authorList>
            <consortium name="The Broad Institute Genomics Platform"/>
            <consortium name="The Broad Institute Genome Sequencing Center for Infectious Disease"/>
            <person name="Wu L."/>
            <person name="Ma J."/>
        </authorList>
    </citation>
    <scope>NUCLEOTIDE SEQUENCE [LARGE SCALE GENOMIC DNA]</scope>
    <source>
        <strain evidence="4">JCM 18401</strain>
    </source>
</reference>
<keyword evidence="1" id="KW-1133">Transmembrane helix</keyword>
<dbReference type="CDD" id="cd07302">
    <property type="entry name" value="CHD"/>
    <property type="match status" value="1"/>
</dbReference>
<dbReference type="Proteomes" id="UP001499988">
    <property type="component" value="Unassembled WGS sequence"/>
</dbReference>
<gene>
    <name evidence="3" type="ORF">GCM10023333_33060</name>
</gene>